<accession>A0ABD0JIC0</accession>
<dbReference type="AlphaFoldDB" id="A0ABD0JIC0"/>
<evidence type="ECO:0000313" key="1">
    <source>
        <dbReference type="EMBL" id="KAK7474152.1"/>
    </source>
</evidence>
<proteinExistence type="predicted"/>
<evidence type="ECO:0000313" key="2">
    <source>
        <dbReference type="Proteomes" id="UP001519460"/>
    </source>
</evidence>
<organism evidence="1 2">
    <name type="scientific">Batillaria attramentaria</name>
    <dbReference type="NCBI Taxonomy" id="370345"/>
    <lineage>
        <taxon>Eukaryota</taxon>
        <taxon>Metazoa</taxon>
        <taxon>Spiralia</taxon>
        <taxon>Lophotrochozoa</taxon>
        <taxon>Mollusca</taxon>
        <taxon>Gastropoda</taxon>
        <taxon>Caenogastropoda</taxon>
        <taxon>Sorbeoconcha</taxon>
        <taxon>Cerithioidea</taxon>
        <taxon>Batillariidae</taxon>
        <taxon>Batillaria</taxon>
    </lineage>
</organism>
<gene>
    <name evidence="1" type="ORF">BaRGS_00034612</name>
</gene>
<reference evidence="1 2" key="1">
    <citation type="journal article" date="2023" name="Sci. Data">
        <title>Genome assembly of the Korean intertidal mud-creeper Batillaria attramentaria.</title>
        <authorList>
            <person name="Patra A.K."/>
            <person name="Ho P.T."/>
            <person name="Jun S."/>
            <person name="Lee S.J."/>
            <person name="Kim Y."/>
            <person name="Won Y.J."/>
        </authorList>
    </citation>
    <scope>NUCLEOTIDE SEQUENCE [LARGE SCALE GENOMIC DNA]</scope>
    <source>
        <strain evidence="1">Wonlab-2016</strain>
    </source>
</reference>
<name>A0ABD0JIC0_9CAEN</name>
<sequence>MLQSITRYMYIVGTVLWHCGSSGNPWQRTISRNIDSEFRPKITAALLNRNTCLHTAEHDNGRMTTSHTQQNHTVEFVAENGMLGSDSDFHPGTVVCSPTYCFVTQTHTSKRQTQSPAESQQRFKDSMVVKGLPSLYYATAQLPLSIVLALAQR</sequence>
<comment type="caution">
    <text evidence="1">The sequence shown here is derived from an EMBL/GenBank/DDBJ whole genome shotgun (WGS) entry which is preliminary data.</text>
</comment>
<dbReference type="EMBL" id="JACVVK020000446">
    <property type="protein sequence ID" value="KAK7474152.1"/>
    <property type="molecule type" value="Genomic_DNA"/>
</dbReference>
<dbReference type="Proteomes" id="UP001519460">
    <property type="component" value="Unassembled WGS sequence"/>
</dbReference>
<keyword evidence="2" id="KW-1185">Reference proteome</keyword>
<protein>
    <submittedName>
        <fullName evidence="1">Uncharacterized protein</fullName>
    </submittedName>
</protein>